<dbReference type="AlphaFoldDB" id="A0A940XUA5"/>
<feature type="region of interest" description="Disordered" evidence="1">
    <location>
        <begin position="204"/>
        <end position="233"/>
    </location>
</feature>
<accession>A0A940XUA5</accession>
<dbReference type="RefSeq" id="WP_210884365.1">
    <property type="nucleotide sequence ID" value="NZ_JAGPYQ010000001.1"/>
</dbReference>
<feature type="compositionally biased region" description="Basic and acidic residues" evidence="1">
    <location>
        <begin position="220"/>
        <end position="233"/>
    </location>
</feature>
<organism evidence="3 4">
    <name type="scientific">Streptomyces liliiviolaceus</name>
    <dbReference type="NCBI Taxonomy" id="2823109"/>
    <lineage>
        <taxon>Bacteria</taxon>
        <taxon>Bacillati</taxon>
        <taxon>Actinomycetota</taxon>
        <taxon>Actinomycetes</taxon>
        <taxon>Kitasatosporales</taxon>
        <taxon>Streptomycetaceae</taxon>
        <taxon>Streptomyces</taxon>
    </lineage>
</organism>
<dbReference type="Proteomes" id="UP000677413">
    <property type="component" value="Unassembled WGS sequence"/>
</dbReference>
<evidence type="ECO:0000313" key="4">
    <source>
        <dbReference type="Proteomes" id="UP000677413"/>
    </source>
</evidence>
<dbReference type="EMBL" id="JAGPYQ010000001">
    <property type="protein sequence ID" value="MBQ0850306.1"/>
    <property type="molecule type" value="Genomic_DNA"/>
</dbReference>
<evidence type="ECO:0000256" key="1">
    <source>
        <dbReference type="SAM" id="MobiDB-lite"/>
    </source>
</evidence>
<feature type="signal peptide" evidence="2">
    <location>
        <begin position="1"/>
        <end position="24"/>
    </location>
</feature>
<reference evidence="3 4" key="1">
    <citation type="submission" date="2021-04" db="EMBL/GenBank/DDBJ databases">
        <authorList>
            <person name="Tang X."/>
            <person name="Zhou X."/>
            <person name="Chen X."/>
            <person name="Cernava T."/>
            <person name="Zhang C."/>
        </authorList>
    </citation>
    <scope>NUCLEOTIDE SEQUENCE [LARGE SCALE GENOMIC DNA]</scope>
    <source>
        <strain evidence="3 4">BH-SS-21</strain>
    </source>
</reference>
<proteinExistence type="predicted"/>
<gene>
    <name evidence="3" type="ORF">J8N05_19145</name>
</gene>
<sequence length="691" mass="72936">MSAWRHVAAGAALALVAGMGTAAAAPTPPVPGLEDSPAEVAAAGPQDLAAIAAGGARPVSGTAPSAGPKFAKSGSVWRVIAPEVVLRNTVTDADGDTSTETFQVYTAKADGTPGTEVDLDGAGSNNVLVSPYVASGATAKVTVPYGILKPGVLYKFRTSAYDGSLYETTWSPWADFRIEPYVKFPAAQTSSTINTTAQENIEVTRTDPGPALPTFNADGTVKREATQERTCGKQDGEGRKLCIELSPPTAESKARAEQRTKALREATAAKARKAGKSSAEAAEVAADAPLADLVSWCSDEPVGADYMNRTDACLKSIGSARLLFVDPEEATIGHAVFDFEQRIKAYPNKAAGGTNFAEFDQQIRIMPVSIDAALDGVTLKWNTQSTCESCNTSVIRWADDFDNAAGDSAYWDADDWNAYTDGRWGTRATTWNGTGKEIIDLGWSVTASVDASATASDTADFGTSGIPEVQEFAPRCDDFVGGSLPGCVLPFFKPTYTVDTNKYPAAGGYYWYMQQVMPDHAGSKRWDSLLHYLGPDTPLTTSTGAKWTKANSRNVICGSGSAWSIHPSDASVGSVDCDEYAMASTHESGGYPQGVNLVTSGTKCAQLFTDKMGDGSANFGLLADTRAVTNGPSGTERCGRAAIDSVQNEEAFKDYPAPSWRLLDGDGFFVTLPGYEHCTSTATTCTWKKIG</sequence>
<keyword evidence="4" id="KW-1185">Reference proteome</keyword>
<keyword evidence="2" id="KW-0732">Signal</keyword>
<evidence type="ECO:0000256" key="2">
    <source>
        <dbReference type="SAM" id="SignalP"/>
    </source>
</evidence>
<feature type="chain" id="PRO_5036771517" evidence="2">
    <location>
        <begin position="25"/>
        <end position="691"/>
    </location>
</feature>
<comment type="caution">
    <text evidence="3">The sequence shown here is derived from an EMBL/GenBank/DDBJ whole genome shotgun (WGS) entry which is preliminary data.</text>
</comment>
<name>A0A940XUA5_9ACTN</name>
<evidence type="ECO:0000313" key="3">
    <source>
        <dbReference type="EMBL" id="MBQ0850306.1"/>
    </source>
</evidence>
<protein>
    <submittedName>
        <fullName evidence="3">Uncharacterized protein</fullName>
    </submittedName>
</protein>